<accession>A0A9N9N1H1</accession>
<feature type="domain" description="VPS13-like middle region" evidence="6">
    <location>
        <begin position="1016"/>
        <end position="1909"/>
    </location>
</feature>
<dbReference type="Pfam" id="PF25033">
    <property type="entry name" value="VPS13_M"/>
    <property type="match status" value="1"/>
</dbReference>
<dbReference type="Pfam" id="PF25037">
    <property type="entry name" value="VPS13_C"/>
    <property type="match status" value="1"/>
</dbReference>
<feature type="region of interest" description="Disordered" evidence="4">
    <location>
        <begin position="1759"/>
        <end position="1792"/>
    </location>
</feature>
<proteinExistence type="inferred from homology"/>
<evidence type="ECO:0008006" key="11">
    <source>
        <dbReference type="Google" id="ProtNLM"/>
    </source>
</evidence>
<dbReference type="InterPro" id="IPR026854">
    <property type="entry name" value="VPS13_N"/>
</dbReference>
<feature type="compositionally biased region" description="Low complexity" evidence="4">
    <location>
        <begin position="2595"/>
        <end position="2604"/>
    </location>
</feature>
<evidence type="ECO:0000313" key="10">
    <source>
        <dbReference type="Proteomes" id="UP001152799"/>
    </source>
</evidence>
<evidence type="ECO:0000259" key="7">
    <source>
        <dbReference type="Pfam" id="PF25036"/>
    </source>
</evidence>
<evidence type="ECO:0000256" key="1">
    <source>
        <dbReference type="ARBA" id="ARBA00006545"/>
    </source>
</evidence>
<comment type="similarity">
    <text evidence="1">Belongs to the VPS13 family.</text>
</comment>
<dbReference type="EMBL" id="OU892284">
    <property type="protein sequence ID" value="CAG9773022.1"/>
    <property type="molecule type" value="Genomic_DNA"/>
</dbReference>
<protein>
    <recommendedName>
        <fullName evidence="11">Vacuolar protein sorting-associated protein 13A</fullName>
    </recommendedName>
</protein>
<feature type="domain" description="Intermembrane lipid transfer protein VPS13-like C-terminal" evidence="8">
    <location>
        <begin position="3150"/>
        <end position="3257"/>
    </location>
</feature>
<feature type="domain" description="Chorein N-terminal" evidence="5">
    <location>
        <begin position="1"/>
        <end position="404"/>
    </location>
</feature>
<evidence type="ECO:0000256" key="2">
    <source>
        <dbReference type="ARBA" id="ARBA00022448"/>
    </source>
</evidence>
<organism evidence="9 10">
    <name type="scientific">Ceutorhynchus assimilis</name>
    <name type="common">cabbage seed weevil</name>
    <dbReference type="NCBI Taxonomy" id="467358"/>
    <lineage>
        <taxon>Eukaryota</taxon>
        <taxon>Metazoa</taxon>
        <taxon>Ecdysozoa</taxon>
        <taxon>Arthropoda</taxon>
        <taxon>Hexapoda</taxon>
        <taxon>Insecta</taxon>
        <taxon>Pterygota</taxon>
        <taxon>Neoptera</taxon>
        <taxon>Endopterygota</taxon>
        <taxon>Coleoptera</taxon>
        <taxon>Polyphaga</taxon>
        <taxon>Cucujiformia</taxon>
        <taxon>Curculionidae</taxon>
        <taxon>Ceutorhynchinae</taxon>
        <taxon>Ceutorhynchus</taxon>
    </lineage>
</organism>
<evidence type="ECO:0000256" key="3">
    <source>
        <dbReference type="ARBA" id="ARBA00023055"/>
    </source>
</evidence>
<dbReference type="Proteomes" id="UP001152799">
    <property type="component" value="Chromosome 8"/>
</dbReference>
<dbReference type="GO" id="GO:0006623">
    <property type="term" value="P:protein targeting to vacuole"/>
    <property type="evidence" value="ECO:0007669"/>
    <property type="project" value="TreeGrafter"/>
</dbReference>
<sequence length="3290" mass="379092">MLEGTVARILNQLLGKYVQDLDTENLNVGIFSGTVQLSDLKLKPEALYELNLPIEVRAGTVGKIWLQIPWTALWNQPIIVNIEDVHLVVNPVVRNEPFDAEKNKRLLRAFKKRTLELLEYEGGILGGPAAFAEHLITNILNYLQINITNVHVRYEDEYSWSNPISAGLCIGSIQAQSTNSKWKLANYEPNAQFGYYLVKIEALSVYWNTNVKPKNWDLPAQYYQWRNSMVNSLKNYSFDEENFKFTLNPMMSKIKMTIKKSNDGHVAELITDIVVQDCNVQMSKVQYDSIMAVMDNMDRTLISWQFLSKRPQEKILDNQVVWWKYAYWAVLEQRIKPFTWSRIKTARAQYRQYIETYKQIITNPNDTELKMDLQKHEDNLSLVNVVIARQHTRLLMQSKSQSEKSFWSMLPSPEKIVLCQKIGYYDKEENTRIIDHTYNFKLGNFNLTLTNNSKEVLVATLTQTIMSVNPNFVQDTYKMSLKIEGIIIEGNGPNNALTPILSSEHLQDSPAFFFMMNLEKLHNNLHRLLVNLGSVECIYNKQCFQELEAFLQAKSNIQRRNLLNSFKKLPNFIHKKVAKMICDKWELNLNIKCPYIVIPESSSCIVNEENVLILDFGKYWIRTEICQQTQISENATKMETEEQVYSKLHIDCTNLQVLFCDKKDHWKEARNEKDTDMHIIPKTAFNAVYALSIVNLNTIPRLKFNISCNYFKLNISEKKIGSILKFFNVDQIRINVITEAMQPDLYKKDTIKEKLKYKTLKSMQDKISISDTYKYRKHKVINGHNSRELGKNKSIDVNDLKNNMNEAWARTVDLPGLEDNISPSNNINVLYGFVVNEFTMIFSKSNDCTDRQYLMLRLGQFSMDLAFMTFGPAYQISIHSLLLTDKLHTTSSGQYLDLIFTPLPNNLDVVTVLYRKVSAKCPEFWTHFHGVETSLVANFGTLHLLLHQEAIHTIIKYTKYFTNKIQNQTSKYLKASIKNFIETINRTLHKPSDVPVPPGSVKFSQSARMSDLNLVVCNSDFDIINVQLSGLEVDFLFRANERFVFRSYLGSINVDHLSQVTLYSKVLYTEEDKVFEVKYVRNAPNLKNNEIVDKKYEENFDGSFKFQLGRIHFIFLYKLMVQLQRFIINLEILEYLEKYLQLIRKTIKTATDTLKNKTKISLSINVCGPVFLIPQKSSSPNVLVIDTGNLRIENFFKDSDIGVVENILIKLKEFLVTRGVMSLTSTLEMQETLIEPICINMDVKKFTNTKTLQKNWEIDSVLEKIEVTLGQKDLSMIMAIYTDNIGEAKIVDLLPEQIRSPISEIFEQDNNVRELEAFFCEPKQKFLVGKCKIDEVKVVLFFDAGELLSSPIRDLNHGLCKLEINDIDTSLVIYTDKSSDGKLSVDTILVEEIGPDANIHSKIVLSSPAEDGRNNNICNITVNKPPIIDVNFHQNKNDDQSADIIVGRMCLSLSVPFCEKVALYVLECVPKDYHDLGIVNQGYEGETRNNYQTKKFSNNSLTVSVRVNKPELMFLVETTSNKKRYFITKSEIMIDFSRHCNRLNLVTSLSGLHSLFYDLSEYSDQPYVVLKQCDVELSKNVEDNNEKIILNVSGIYVKLCSEVIHSVNDILNDIVEHFKVPDLDLGKRTPRKLSTKEIGTEELWEPKKMDSYANKTSESNSYQPPVHNSNQFLTVPKFEIVLIFELEQIQVLLLKSSIEVQVQDWNYLLNLTGDVSVQANYFNENAQSWEPVIEPVVIDEREFRAWECHFRIFQDKSQNINDPKESKKKSSTNSNKTQKSYTTTESEDSGEDMMYLQPLNSSNLNINRRVKASLSTFLDDSDSENDEGAMEKLAAAISDLFTGDWNEHEDSELEHSSEDENDLVSEITRPKELSQEEPFEKCLYVLINTKETFNVTITPTFLKVLNELVAQYSSKIIYVKQDRKSINVINDIGPQTKVELYEKNTQEDILISMKKFENEDSVPNSPNKQIVHQESIAFEEEHLELELKHDYEQGYDFTTIRSLNFPQETTSTLYDKINKHYLKIFVSSFAPVQTNCSKRTWEKLVKLQPINSNNTSFANYYLAVRHNIGRMGREIVVGSPLQIRNETCFALSILYQPSVLQQMNVEPVGEVTNPFETTMRIAILEAHETYNVPLYIAYHCKLFIQPAYAEGHYASESGIWWRDMAREMDTGYNLICKPKNESNLELFALRVLLKRNLEVKNSLAHSVPNYLVRLLPPLTIQNFLPYTLEVENLQLKQVVKSEPGEKCSIYSLDLATDQKFAIKMTYSTLTWHGILNVTGHLDDKLIMMSSERKCEKKDVYVNVKCERDGSCNLIFYSQYWIVNKTGLPLKVKASNSPNIQDSPNDDILLFAYKRHSKQTLNVQVYDSAWSNDFCAECSGTTGLVVCKDNERKKRYMLFMNSNLSNFCPRLTRIVTILPSFLVTNNTGKRLRFMEDNEKTDLWIDLDPSQTVIYWPDTPSMQIFVKYRDSNLISQAVFTSRQHKTVLRMDKGTAITVEATGGTSGPFRIIFNEYKTGDCPVLIKNYCADLYLKIQQKDQSHVSLLNPNHSLLYTWDNPVLSRVLTWNVYNNKGSGFILDVYKDGYGEEKIKFQSVSTNTSQQESSSSEDSDSSNSTLKKLNKKVRKDKIIIYWACFVKGPQRILLFTQEQRIFENLLSTHFHETCNFEALISISGIGLSLFTSDNDKKEHFYASLCDSPAIWEVNVGQKWKTLTLELASWIEDKYKRATTNKKCQIKDYVHIDFEKMFMLKPFFAEIRRTYAPAISCQLRKSPKFQYIDFRLNYLQIDNKQSNCIIFQPIIVNNNGDMHSQNSMFKLVISKQIEQDFDYYRFIKIDLNDVALNVENDLWTKIGEFLKDIKKFGKDYSCSSAYIVDITSIRKNITSSLLFSTKNHQSRIEHLSLSSFGVQLTISNRLQIGLLSNTMTINRILDYLFPYNMAPYMPMEGVHHKITAIEWTDIDESLRNCLANLIENVACRFLQQYYSQVLGLQVLVNSFDRQSGVESIHVDPSRSASAILYGSQCLLGHVTMSPAALETCILDVFPNLNLEKAQPKPPSRKRSNESYAILPKIIANSGRNFEVGVPIALAQLFVKNYNGSTQCDGEMFFKTSGKALFSLISRHPDEKSDFVELAKEALRRALILGEPIRIHQRLTRYRNVLGLLPFSCYESMGQYLLETIGNCRFSNDRYWSHVALDKIGKSIVIVSLEHVIRINKCTLWGPWEVEWMVDLDDIISLPKINCVELILNMRQAEAEQQIKIPGPKEILVWLHEKIEQAIILSMEDKSWTLQEAD</sequence>
<dbReference type="GO" id="GO:0045053">
    <property type="term" value="P:protein retention in Golgi apparatus"/>
    <property type="evidence" value="ECO:0007669"/>
    <property type="project" value="TreeGrafter"/>
</dbReference>
<feature type="domain" description="Vacuolar protein sorting-associated protein 13 VPS13 adaptor binding" evidence="7">
    <location>
        <begin position="2073"/>
        <end position="2558"/>
    </location>
</feature>
<evidence type="ECO:0000259" key="8">
    <source>
        <dbReference type="Pfam" id="PF25037"/>
    </source>
</evidence>
<dbReference type="InterPro" id="IPR009543">
    <property type="entry name" value="VPS13_VAB"/>
</dbReference>
<dbReference type="Pfam" id="PF25036">
    <property type="entry name" value="VPS13_VAB"/>
    <property type="match status" value="1"/>
</dbReference>
<keyword evidence="10" id="KW-1185">Reference proteome</keyword>
<evidence type="ECO:0000259" key="6">
    <source>
        <dbReference type="Pfam" id="PF25033"/>
    </source>
</evidence>
<evidence type="ECO:0000259" key="5">
    <source>
        <dbReference type="Pfam" id="PF12624"/>
    </source>
</evidence>
<feature type="region of interest" description="Disordered" evidence="4">
    <location>
        <begin position="2595"/>
        <end position="2615"/>
    </location>
</feature>
<dbReference type="InterPro" id="IPR056747">
    <property type="entry name" value="VPS13-like_M"/>
</dbReference>
<reference evidence="9" key="1">
    <citation type="submission" date="2022-01" db="EMBL/GenBank/DDBJ databases">
        <authorList>
            <person name="King R."/>
        </authorList>
    </citation>
    <scope>NUCLEOTIDE SEQUENCE</scope>
</reference>
<dbReference type="GO" id="GO:0006869">
    <property type="term" value="P:lipid transport"/>
    <property type="evidence" value="ECO:0007669"/>
    <property type="project" value="UniProtKB-KW"/>
</dbReference>
<dbReference type="PANTHER" id="PTHR16166:SF93">
    <property type="entry name" value="INTERMEMBRANE LIPID TRANSFER PROTEIN VPS13"/>
    <property type="match status" value="1"/>
</dbReference>
<dbReference type="InterPro" id="IPR056748">
    <property type="entry name" value="VPS13-like_C"/>
</dbReference>
<feature type="compositionally biased region" description="Low complexity" evidence="4">
    <location>
        <begin position="1771"/>
        <end position="1784"/>
    </location>
</feature>
<keyword evidence="3" id="KW-0445">Lipid transport</keyword>
<dbReference type="Pfam" id="PF12624">
    <property type="entry name" value="VPS13_N"/>
    <property type="match status" value="1"/>
</dbReference>
<dbReference type="InterPro" id="IPR026847">
    <property type="entry name" value="VPS13"/>
</dbReference>
<gene>
    <name evidence="9" type="ORF">CEUTPL_LOCUS13423</name>
</gene>
<dbReference type="OrthoDB" id="428159at2759"/>
<dbReference type="PANTHER" id="PTHR16166">
    <property type="entry name" value="VACUOLAR PROTEIN SORTING-ASSOCIATED PROTEIN VPS13"/>
    <property type="match status" value="1"/>
</dbReference>
<name>A0A9N9N1H1_9CUCU</name>
<evidence type="ECO:0000313" key="9">
    <source>
        <dbReference type="EMBL" id="CAG9773022.1"/>
    </source>
</evidence>
<keyword evidence="2" id="KW-0813">Transport</keyword>
<evidence type="ECO:0000256" key="4">
    <source>
        <dbReference type="SAM" id="MobiDB-lite"/>
    </source>
</evidence>